<sequence>MKSNLVTLGWLIFACARKHVHSVSFSLMMVLLQVDFMHLKYLIDRTPFLQRLERENDLSLMGRVKKNDDLQSFYQHYYSKYIQALQNAADNTDRA</sequence>
<dbReference type="EMBL" id="CM042025">
    <property type="protein sequence ID" value="KAI3809486.1"/>
    <property type="molecule type" value="Genomic_DNA"/>
</dbReference>
<evidence type="ECO:0000313" key="2">
    <source>
        <dbReference type="Proteomes" id="UP001056120"/>
    </source>
</evidence>
<proteinExistence type="predicted"/>
<keyword evidence="2" id="KW-1185">Reference proteome</keyword>
<organism evidence="1 2">
    <name type="scientific">Smallanthus sonchifolius</name>
    <dbReference type="NCBI Taxonomy" id="185202"/>
    <lineage>
        <taxon>Eukaryota</taxon>
        <taxon>Viridiplantae</taxon>
        <taxon>Streptophyta</taxon>
        <taxon>Embryophyta</taxon>
        <taxon>Tracheophyta</taxon>
        <taxon>Spermatophyta</taxon>
        <taxon>Magnoliopsida</taxon>
        <taxon>eudicotyledons</taxon>
        <taxon>Gunneridae</taxon>
        <taxon>Pentapetalae</taxon>
        <taxon>asterids</taxon>
        <taxon>campanulids</taxon>
        <taxon>Asterales</taxon>
        <taxon>Asteraceae</taxon>
        <taxon>Asteroideae</taxon>
        <taxon>Heliantheae alliance</taxon>
        <taxon>Millerieae</taxon>
        <taxon>Smallanthus</taxon>
    </lineage>
</organism>
<accession>A0ACB9IPS0</accession>
<gene>
    <name evidence="1" type="ORF">L1987_25462</name>
</gene>
<dbReference type="Proteomes" id="UP001056120">
    <property type="component" value="Linkage Group LG08"/>
</dbReference>
<comment type="caution">
    <text evidence="1">The sequence shown here is derived from an EMBL/GenBank/DDBJ whole genome shotgun (WGS) entry which is preliminary data.</text>
</comment>
<evidence type="ECO:0000313" key="1">
    <source>
        <dbReference type="EMBL" id="KAI3809486.1"/>
    </source>
</evidence>
<reference evidence="1 2" key="2">
    <citation type="journal article" date="2022" name="Mol. Ecol. Resour.">
        <title>The genomes of chicory, endive, great burdock and yacon provide insights into Asteraceae paleo-polyploidization history and plant inulin production.</title>
        <authorList>
            <person name="Fan W."/>
            <person name="Wang S."/>
            <person name="Wang H."/>
            <person name="Wang A."/>
            <person name="Jiang F."/>
            <person name="Liu H."/>
            <person name="Zhao H."/>
            <person name="Xu D."/>
            <person name="Zhang Y."/>
        </authorList>
    </citation>
    <scope>NUCLEOTIDE SEQUENCE [LARGE SCALE GENOMIC DNA]</scope>
    <source>
        <strain evidence="2">cv. Yunnan</strain>
        <tissue evidence="1">Leaves</tissue>
    </source>
</reference>
<reference evidence="2" key="1">
    <citation type="journal article" date="2022" name="Mol. Ecol. Resour.">
        <title>The genomes of chicory, endive, great burdock and yacon provide insights into Asteraceae palaeo-polyploidization history and plant inulin production.</title>
        <authorList>
            <person name="Fan W."/>
            <person name="Wang S."/>
            <person name="Wang H."/>
            <person name="Wang A."/>
            <person name="Jiang F."/>
            <person name="Liu H."/>
            <person name="Zhao H."/>
            <person name="Xu D."/>
            <person name="Zhang Y."/>
        </authorList>
    </citation>
    <scope>NUCLEOTIDE SEQUENCE [LARGE SCALE GENOMIC DNA]</scope>
    <source>
        <strain evidence="2">cv. Yunnan</strain>
    </source>
</reference>
<name>A0ACB9IPS0_9ASTR</name>
<protein>
    <submittedName>
        <fullName evidence="1">Uncharacterized protein</fullName>
    </submittedName>
</protein>